<evidence type="ECO:0000256" key="7">
    <source>
        <dbReference type="SAM" id="Phobius"/>
    </source>
</evidence>
<feature type="transmembrane region" description="Helical" evidence="7">
    <location>
        <begin position="12"/>
        <end position="34"/>
    </location>
</feature>
<comment type="similarity">
    <text evidence="2">Belongs to the acyltransferase 3 family.</text>
</comment>
<feature type="transmembrane region" description="Helical" evidence="7">
    <location>
        <begin position="188"/>
        <end position="206"/>
    </location>
</feature>
<keyword evidence="6 7" id="KW-0472">Membrane</keyword>
<evidence type="ECO:0000256" key="5">
    <source>
        <dbReference type="ARBA" id="ARBA00022989"/>
    </source>
</evidence>
<dbReference type="InterPro" id="IPR002656">
    <property type="entry name" value="Acyl_transf_3_dom"/>
</dbReference>
<dbReference type="PANTHER" id="PTHR40074:SF2">
    <property type="entry name" value="O-ACETYLTRANSFERASE WECH"/>
    <property type="match status" value="1"/>
</dbReference>
<keyword evidence="10" id="KW-1185">Reference proteome</keyword>
<keyword evidence="3" id="KW-1003">Cell membrane</keyword>
<dbReference type="EMBL" id="JACRUO010000002">
    <property type="protein sequence ID" value="MBD3690083.1"/>
    <property type="molecule type" value="Genomic_DNA"/>
</dbReference>
<organism evidence="9 10">
    <name type="scientific">Nanchangia anserum</name>
    <dbReference type="NCBI Taxonomy" id="2692125"/>
    <lineage>
        <taxon>Bacteria</taxon>
        <taxon>Bacillati</taxon>
        <taxon>Actinomycetota</taxon>
        <taxon>Actinomycetes</taxon>
        <taxon>Actinomycetales</taxon>
        <taxon>Actinomycetaceae</taxon>
        <taxon>Nanchangia</taxon>
    </lineage>
</organism>
<feature type="transmembrane region" description="Helical" evidence="7">
    <location>
        <begin position="129"/>
        <end position="148"/>
    </location>
</feature>
<dbReference type="GO" id="GO:0016413">
    <property type="term" value="F:O-acetyltransferase activity"/>
    <property type="evidence" value="ECO:0007669"/>
    <property type="project" value="TreeGrafter"/>
</dbReference>
<keyword evidence="9" id="KW-0808">Transferase</keyword>
<sequence>MANAPAQRRHYMDYLNVVAMMFVVWQHARIHFYWPTDSPGYWFELCVSSIAVGAVPIFFMISGANLIDFPTRYSLGTYLRRRVLRVGVPYCLWTQVYICATWLRGDPTVSTPLDWVKATFYASSVAPPFWYIEILLGLYLALPVFAYMRAYLGPRWRRPFGYVTVLAIFAGAALPLIRTAWYDAGGQFQLPLGGYIMFMLIGYYLAHTDIPRVWRWVMYGAGLVAAVVFIAVGGPLSLAKSPFAEQIIGYTTLVAVCIASAVFVAAKQLPARWQRANAIARTVGTWTFGIYLMHYLVLAVFTHIRPIGGVIEAIVYAGGVWIVCALLTAIARKNAFVRRWILP</sequence>
<dbReference type="PANTHER" id="PTHR40074">
    <property type="entry name" value="O-ACETYLTRANSFERASE WECH"/>
    <property type="match status" value="1"/>
</dbReference>
<accession>A0A8I0KUU7</accession>
<dbReference type="GO" id="GO:0009246">
    <property type="term" value="P:enterobacterial common antigen biosynthetic process"/>
    <property type="evidence" value="ECO:0007669"/>
    <property type="project" value="TreeGrafter"/>
</dbReference>
<keyword evidence="5 7" id="KW-1133">Transmembrane helix</keyword>
<gene>
    <name evidence="9" type="ORF">H8R10_07580</name>
</gene>
<evidence type="ECO:0000256" key="1">
    <source>
        <dbReference type="ARBA" id="ARBA00004651"/>
    </source>
</evidence>
<evidence type="ECO:0000313" key="9">
    <source>
        <dbReference type="EMBL" id="MBD3690083.1"/>
    </source>
</evidence>
<evidence type="ECO:0000259" key="8">
    <source>
        <dbReference type="Pfam" id="PF01757"/>
    </source>
</evidence>
<keyword evidence="4 7" id="KW-0812">Transmembrane</keyword>
<evidence type="ECO:0000256" key="4">
    <source>
        <dbReference type="ARBA" id="ARBA00022692"/>
    </source>
</evidence>
<dbReference type="Pfam" id="PF01757">
    <property type="entry name" value="Acyl_transf_3"/>
    <property type="match status" value="1"/>
</dbReference>
<reference evidence="9 10" key="1">
    <citation type="submission" date="2020-08" db="EMBL/GenBank/DDBJ databases">
        <title>Winkia gen. nov., sp. nov., isolated from faeces of the Anser albifrons in China.</title>
        <authorList>
            <person name="Liu Q."/>
        </authorList>
    </citation>
    <scope>NUCLEOTIDE SEQUENCE [LARGE SCALE GENOMIC DNA]</scope>
    <source>
        <strain evidence="9 10">C62</strain>
    </source>
</reference>
<evidence type="ECO:0000256" key="3">
    <source>
        <dbReference type="ARBA" id="ARBA00022475"/>
    </source>
</evidence>
<keyword evidence="9" id="KW-0012">Acyltransferase</keyword>
<feature type="transmembrane region" description="Helical" evidence="7">
    <location>
        <begin position="40"/>
        <end position="62"/>
    </location>
</feature>
<feature type="transmembrane region" description="Helical" evidence="7">
    <location>
        <begin position="278"/>
        <end position="301"/>
    </location>
</feature>
<comment type="caution">
    <text evidence="9">The sequence shown here is derived from an EMBL/GenBank/DDBJ whole genome shotgun (WGS) entry which is preliminary data.</text>
</comment>
<name>A0A8I0KUU7_9ACTO</name>
<dbReference type="Proteomes" id="UP000627538">
    <property type="component" value="Unassembled WGS sequence"/>
</dbReference>
<feature type="transmembrane region" description="Helical" evidence="7">
    <location>
        <begin position="247"/>
        <end position="266"/>
    </location>
</feature>
<comment type="subcellular location">
    <subcellularLocation>
        <location evidence="1">Cell membrane</location>
        <topology evidence="1">Multi-pass membrane protein</topology>
    </subcellularLocation>
</comment>
<evidence type="ECO:0000313" key="10">
    <source>
        <dbReference type="Proteomes" id="UP000627538"/>
    </source>
</evidence>
<evidence type="ECO:0000256" key="6">
    <source>
        <dbReference type="ARBA" id="ARBA00023136"/>
    </source>
</evidence>
<feature type="transmembrane region" description="Helical" evidence="7">
    <location>
        <begin position="213"/>
        <end position="235"/>
    </location>
</feature>
<proteinExistence type="inferred from homology"/>
<feature type="domain" description="Acyltransferase 3" evidence="8">
    <location>
        <begin position="10"/>
        <end position="327"/>
    </location>
</feature>
<evidence type="ECO:0000256" key="2">
    <source>
        <dbReference type="ARBA" id="ARBA00007400"/>
    </source>
</evidence>
<protein>
    <submittedName>
        <fullName evidence="9">Acyltransferase</fullName>
    </submittedName>
</protein>
<dbReference type="RefSeq" id="WP_191072182.1">
    <property type="nucleotide sequence ID" value="NZ_JACRUO010000002.1"/>
</dbReference>
<feature type="transmembrane region" description="Helical" evidence="7">
    <location>
        <begin position="83"/>
        <end position="103"/>
    </location>
</feature>
<feature type="transmembrane region" description="Helical" evidence="7">
    <location>
        <begin position="160"/>
        <end position="182"/>
    </location>
</feature>
<dbReference type="GO" id="GO:0005886">
    <property type="term" value="C:plasma membrane"/>
    <property type="evidence" value="ECO:0007669"/>
    <property type="project" value="UniProtKB-SubCell"/>
</dbReference>
<feature type="transmembrane region" description="Helical" evidence="7">
    <location>
        <begin position="313"/>
        <end position="331"/>
    </location>
</feature>
<dbReference type="AlphaFoldDB" id="A0A8I0KUU7"/>